<evidence type="ECO:0000313" key="2">
    <source>
        <dbReference type="EMBL" id="GFB16118.1"/>
    </source>
</evidence>
<organism evidence="2">
    <name type="scientific">Tanacetum cinerariifolium</name>
    <name type="common">Dalmatian daisy</name>
    <name type="synonym">Chrysanthemum cinerariifolium</name>
    <dbReference type="NCBI Taxonomy" id="118510"/>
    <lineage>
        <taxon>Eukaryota</taxon>
        <taxon>Viridiplantae</taxon>
        <taxon>Streptophyta</taxon>
        <taxon>Embryophyta</taxon>
        <taxon>Tracheophyta</taxon>
        <taxon>Spermatophyta</taxon>
        <taxon>Magnoliopsida</taxon>
        <taxon>eudicotyledons</taxon>
        <taxon>Gunneridae</taxon>
        <taxon>Pentapetalae</taxon>
        <taxon>asterids</taxon>
        <taxon>campanulids</taxon>
        <taxon>Asterales</taxon>
        <taxon>Asteraceae</taxon>
        <taxon>Asteroideae</taxon>
        <taxon>Anthemideae</taxon>
        <taxon>Anthemidinae</taxon>
        <taxon>Tanacetum</taxon>
    </lineage>
</organism>
<reference evidence="2" key="1">
    <citation type="journal article" date="2019" name="Sci. Rep.">
        <title>Draft genome of Tanacetum cinerariifolium, the natural source of mosquito coil.</title>
        <authorList>
            <person name="Yamashiro T."/>
            <person name="Shiraishi A."/>
            <person name="Satake H."/>
            <person name="Nakayama K."/>
        </authorList>
    </citation>
    <scope>NUCLEOTIDE SEQUENCE</scope>
</reference>
<name>A0A699KX81_TANCI</name>
<feature type="compositionally biased region" description="Gly residues" evidence="1">
    <location>
        <begin position="45"/>
        <end position="55"/>
    </location>
</feature>
<accession>A0A699KX81</accession>
<feature type="region of interest" description="Disordered" evidence="1">
    <location>
        <begin position="23"/>
        <end position="61"/>
    </location>
</feature>
<protein>
    <submittedName>
        <fullName evidence="2">Uncharacterized protein</fullName>
    </submittedName>
</protein>
<proteinExistence type="predicted"/>
<evidence type="ECO:0000256" key="1">
    <source>
        <dbReference type="SAM" id="MobiDB-lite"/>
    </source>
</evidence>
<gene>
    <name evidence="2" type="ORF">Tci_688089</name>
</gene>
<comment type="caution">
    <text evidence="2">The sequence shown here is derived from an EMBL/GenBank/DDBJ whole genome shotgun (WGS) entry which is preliminary data.</text>
</comment>
<dbReference type="AlphaFoldDB" id="A0A699KX81"/>
<sequence length="100" mass="11521">MTHEEVEELVSRRVAEEMEAREVARNLETLNENEEEQEGENGRNENGGNGNGGNEENGNHGMNYEENNWCWCCIWHEMGWTYEVDDRGVLSEKRGSEDGD</sequence>
<dbReference type="EMBL" id="BKCJ010565262">
    <property type="protein sequence ID" value="GFB16118.1"/>
    <property type="molecule type" value="Genomic_DNA"/>
</dbReference>